<protein>
    <submittedName>
        <fullName evidence="2">Uncharacterized protein</fullName>
    </submittedName>
</protein>
<dbReference type="OrthoDB" id="4084730at2759"/>
<dbReference type="KEGG" id="lel:PVL30_005331"/>
<dbReference type="eggNOG" id="ENOG502SVID">
    <property type="taxonomic scope" value="Eukaryota"/>
</dbReference>
<feature type="region of interest" description="Disordered" evidence="1">
    <location>
        <begin position="210"/>
        <end position="229"/>
    </location>
</feature>
<reference evidence="2 3" key="1">
    <citation type="journal article" date="2009" name="Nature">
        <title>Evolution of pathogenicity and sexual reproduction in eight Candida genomes.</title>
        <authorList>
            <person name="Butler G."/>
            <person name="Rasmussen M.D."/>
            <person name="Lin M.F."/>
            <person name="Santos M.A."/>
            <person name="Sakthikumar S."/>
            <person name="Munro C.A."/>
            <person name="Rheinbay E."/>
            <person name="Grabherr M."/>
            <person name="Forche A."/>
            <person name="Reedy J.L."/>
            <person name="Agrafioti I."/>
            <person name="Arnaud M.B."/>
            <person name="Bates S."/>
            <person name="Brown A.J."/>
            <person name="Brunke S."/>
            <person name="Costanzo M.C."/>
            <person name="Fitzpatrick D.A."/>
            <person name="de Groot P.W."/>
            <person name="Harris D."/>
            <person name="Hoyer L.L."/>
            <person name="Hube B."/>
            <person name="Klis F.M."/>
            <person name="Kodira C."/>
            <person name="Lennard N."/>
            <person name="Logue M.E."/>
            <person name="Martin R."/>
            <person name="Neiman A.M."/>
            <person name="Nikolaou E."/>
            <person name="Quail M.A."/>
            <person name="Quinn J."/>
            <person name="Santos M.C."/>
            <person name="Schmitzberger F.F."/>
            <person name="Sherlock G."/>
            <person name="Shah P."/>
            <person name="Silverstein K.A."/>
            <person name="Skrzypek M.S."/>
            <person name="Soll D."/>
            <person name="Staggs R."/>
            <person name="Stansfield I."/>
            <person name="Stumpf M.P."/>
            <person name="Sudbery P.E."/>
            <person name="Srikantha T."/>
            <person name="Zeng Q."/>
            <person name="Berman J."/>
            <person name="Berriman M."/>
            <person name="Heitman J."/>
            <person name="Gow N.A."/>
            <person name="Lorenz M.C."/>
            <person name="Birren B.W."/>
            <person name="Kellis M."/>
            <person name="Cuomo C.A."/>
        </authorList>
    </citation>
    <scope>NUCLEOTIDE SEQUENCE [LARGE SCALE GENOMIC DNA]</scope>
    <source>
        <strain evidence="3">ATCC 11503 / BCRC 21390 / CBS 2605 / JCM 1781 / NBRC 1676 / NRRL YB-4239</strain>
    </source>
</reference>
<evidence type="ECO:0000313" key="2">
    <source>
        <dbReference type="EMBL" id="EDK47019.1"/>
    </source>
</evidence>
<dbReference type="SUPFAM" id="SSF52833">
    <property type="entry name" value="Thioredoxin-like"/>
    <property type="match status" value="1"/>
</dbReference>
<dbReference type="InParanoid" id="A5E6G1"/>
<organism evidence="2 3">
    <name type="scientific">Lodderomyces elongisporus (strain ATCC 11503 / CBS 2605 / JCM 1781 / NBRC 1676 / NRRL YB-4239)</name>
    <name type="common">Yeast</name>
    <name type="synonym">Saccharomyces elongisporus</name>
    <dbReference type="NCBI Taxonomy" id="379508"/>
    <lineage>
        <taxon>Eukaryota</taxon>
        <taxon>Fungi</taxon>
        <taxon>Dikarya</taxon>
        <taxon>Ascomycota</taxon>
        <taxon>Saccharomycotina</taxon>
        <taxon>Pichiomycetes</taxon>
        <taxon>Debaryomycetaceae</taxon>
        <taxon>Candida/Lodderomyces clade</taxon>
        <taxon>Lodderomyces</taxon>
    </lineage>
</organism>
<dbReference type="HOGENOM" id="CLU_099559_0_0_1"/>
<dbReference type="GeneID" id="5230891"/>
<sequence length="238" mass="26872">MFRQIVNSFKLSPSTKQATSSIKPVSITIYHNPNSLTSHNLLNKLVTYSKSETASTTSTTSTTRNFDAATLTSIPRLRPSVKFNVNVIANQPIAKDHFDYIMSNLDYHPDNHAIMLQLLGNNGLTNLQLLKKFDLHHNLNFENVVKSMKSHQSANGSSIGPLIIDHKHHLLANDFKSFDRMMANYLSCGMQNVDYRSANVNTNVIANGERDRQQQQHEQRQNRDGVVHPHSAEFADLF</sequence>
<accession>A5E6G1</accession>
<dbReference type="VEuPathDB" id="FungiDB:LELG_05200"/>
<dbReference type="OMA" id="NHCLIAN"/>
<proteinExistence type="predicted"/>
<dbReference type="InterPro" id="IPR036249">
    <property type="entry name" value="Thioredoxin-like_sf"/>
</dbReference>
<name>A5E6G1_LODEL</name>
<keyword evidence="3" id="KW-1185">Reference proteome</keyword>
<evidence type="ECO:0000313" key="3">
    <source>
        <dbReference type="Proteomes" id="UP000001996"/>
    </source>
</evidence>
<dbReference type="EMBL" id="CH981531">
    <property type="protein sequence ID" value="EDK47019.1"/>
    <property type="molecule type" value="Genomic_DNA"/>
</dbReference>
<evidence type="ECO:0000256" key="1">
    <source>
        <dbReference type="SAM" id="MobiDB-lite"/>
    </source>
</evidence>
<dbReference type="Proteomes" id="UP000001996">
    <property type="component" value="Unassembled WGS sequence"/>
</dbReference>
<dbReference type="STRING" id="379508.A5E6G1"/>
<gene>
    <name evidence="2" type="ORF">LELG_05200</name>
</gene>
<dbReference type="AlphaFoldDB" id="A5E6G1"/>